<name>A0A9X2KZM2_9FLAO</name>
<organism evidence="1 2">
    <name type="scientific">Christiangramia oceanisediminis</name>
    <dbReference type="NCBI Taxonomy" id="2920386"/>
    <lineage>
        <taxon>Bacteria</taxon>
        <taxon>Pseudomonadati</taxon>
        <taxon>Bacteroidota</taxon>
        <taxon>Flavobacteriia</taxon>
        <taxon>Flavobacteriales</taxon>
        <taxon>Flavobacteriaceae</taxon>
        <taxon>Christiangramia</taxon>
    </lineage>
</organism>
<proteinExistence type="predicted"/>
<comment type="caution">
    <text evidence="1">The sequence shown here is derived from an EMBL/GenBank/DDBJ whole genome shotgun (WGS) entry which is preliminary data.</text>
</comment>
<accession>A0A9X2KZM2</accession>
<dbReference type="RefSeq" id="WP_241552157.1">
    <property type="nucleotide sequence ID" value="NZ_JANCNS010000003.1"/>
</dbReference>
<sequence>MEVTYPRQLVYFTYLATPVQEGTAYIFFAMDHYSEFVFQLGVEPNNSEEATLRQLKKLMKNKGFKTSPKKPFTLMTSCGKDFKDKMQAAIRPYNGNLIIDIETTLEKTHDFAGYLTSKY</sequence>
<dbReference type="EMBL" id="JANCNS010000003">
    <property type="protein sequence ID" value="MCP9201290.1"/>
    <property type="molecule type" value="Genomic_DNA"/>
</dbReference>
<reference evidence="1" key="1">
    <citation type="submission" date="2022-07" db="EMBL/GenBank/DDBJ databases">
        <title>Gramela sediminis sp. nov., isolated from deep-sea sediment of the Indian Ocean.</title>
        <authorList>
            <person name="Shi H."/>
        </authorList>
    </citation>
    <scope>NUCLEOTIDE SEQUENCE</scope>
    <source>
        <strain evidence="1">GC03-9</strain>
    </source>
</reference>
<protein>
    <recommendedName>
        <fullName evidence="3">Integrase catalytic domain-containing protein</fullName>
    </recommendedName>
</protein>
<evidence type="ECO:0000313" key="1">
    <source>
        <dbReference type="EMBL" id="MCP9201290.1"/>
    </source>
</evidence>
<dbReference type="AlphaFoldDB" id="A0A9X2KZM2"/>
<evidence type="ECO:0008006" key="3">
    <source>
        <dbReference type="Google" id="ProtNLM"/>
    </source>
</evidence>
<gene>
    <name evidence="1" type="ORF">MKO06_15375</name>
</gene>
<dbReference type="Proteomes" id="UP001155280">
    <property type="component" value="Unassembled WGS sequence"/>
</dbReference>
<keyword evidence="2" id="KW-1185">Reference proteome</keyword>
<evidence type="ECO:0000313" key="2">
    <source>
        <dbReference type="Proteomes" id="UP001155280"/>
    </source>
</evidence>